<keyword evidence="1" id="KW-0472">Membrane</keyword>
<keyword evidence="1" id="KW-1133">Transmembrane helix</keyword>
<name>A0A2A8D767_9MICC</name>
<dbReference type="RefSeq" id="WP_048779709.1">
    <property type="nucleotide sequence ID" value="NZ_CAURLQ010000007.1"/>
</dbReference>
<evidence type="ECO:0000313" key="2">
    <source>
        <dbReference type="EMBL" id="PEN16730.1"/>
    </source>
</evidence>
<dbReference type="EMBL" id="PDEV01000001">
    <property type="protein sequence ID" value="PEN16730.1"/>
    <property type="molecule type" value="Genomic_DNA"/>
</dbReference>
<dbReference type="AlphaFoldDB" id="A0A2A8D767"/>
<dbReference type="Pfam" id="PF04307">
    <property type="entry name" value="YdjM"/>
    <property type="match status" value="1"/>
</dbReference>
<evidence type="ECO:0000313" key="3">
    <source>
        <dbReference type="Proteomes" id="UP000219947"/>
    </source>
</evidence>
<protein>
    <submittedName>
        <fullName evidence="2">Metal-dependent hydrolase</fullName>
    </submittedName>
</protein>
<dbReference type="GO" id="GO:0016787">
    <property type="term" value="F:hydrolase activity"/>
    <property type="evidence" value="ECO:0007669"/>
    <property type="project" value="UniProtKB-KW"/>
</dbReference>
<comment type="caution">
    <text evidence="2">The sequence shown here is derived from an EMBL/GenBank/DDBJ whole genome shotgun (WGS) entry which is preliminary data.</text>
</comment>
<evidence type="ECO:0000256" key="1">
    <source>
        <dbReference type="SAM" id="Phobius"/>
    </source>
</evidence>
<keyword evidence="1" id="KW-0812">Transmembrane</keyword>
<gene>
    <name evidence="2" type="ORF">CRM92_01435</name>
</gene>
<proteinExistence type="predicted"/>
<accession>A0A2A8D767</accession>
<feature type="transmembrane region" description="Helical" evidence="1">
    <location>
        <begin position="208"/>
        <end position="232"/>
    </location>
</feature>
<dbReference type="InterPro" id="IPR007404">
    <property type="entry name" value="YdjM-like"/>
</dbReference>
<keyword evidence="2" id="KW-0378">Hydrolase</keyword>
<reference evidence="2" key="1">
    <citation type="submission" date="2017-10" db="EMBL/GenBank/DDBJ databases">
        <title>Kefir isolates.</title>
        <authorList>
            <person name="Kim Y."/>
            <person name="Blasche S."/>
        </authorList>
    </citation>
    <scope>NUCLEOTIDE SEQUENCE [LARGE SCALE GENOMIC DNA]</scope>
    <source>
        <strain evidence="2">OG2-2</strain>
    </source>
</reference>
<feature type="transmembrane region" description="Helical" evidence="1">
    <location>
        <begin position="83"/>
        <end position="104"/>
    </location>
</feature>
<dbReference type="Proteomes" id="UP000219947">
    <property type="component" value="Unassembled WGS sequence"/>
</dbReference>
<keyword evidence="3" id="KW-1185">Reference proteome</keyword>
<feature type="transmembrane region" description="Helical" evidence="1">
    <location>
        <begin position="110"/>
        <end position="140"/>
    </location>
</feature>
<sequence>MMGYSHTVSAAAGWLVLSELGVIQIPNTPTLIITTLACAGAGILPDIDHHNGSIARSIPPVSGWIARIVGLISGGHRKGTHSILGIIAFWAIAYFGSTLTYQGIPWLSLALAAFSGGLALRILGAPGGWIGACALGYAAYTTHSLELLPWAISVGATLHVIGDALTTRGILPLYPITIKPLVASSLWKKSGYMALPLLGDAGSIREKILILCLTCYIVWYTAALLGFCPYPLHNFSIS</sequence>
<organism evidence="2 3">
    <name type="scientific">Rothia dentocariosa</name>
    <dbReference type="NCBI Taxonomy" id="2047"/>
    <lineage>
        <taxon>Bacteria</taxon>
        <taxon>Bacillati</taxon>
        <taxon>Actinomycetota</taxon>
        <taxon>Actinomycetes</taxon>
        <taxon>Micrococcales</taxon>
        <taxon>Micrococcaceae</taxon>
        <taxon>Rothia</taxon>
    </lineage>
</organism>